<dbReference type="EMBL" id="OU898276">
    <property type="protein sequence ID" value="CAG9827540.1"/>
    <property type="molecule type" value="Genomic_DNA"/>
</dbReference>
<dbReference type="GO" id="GO:0004591">
    <property type="term" value="F:oxoglutarate dehydrogenase (succinyl-transferring) activity"/>
    <property type="evidence" value="ECO:0007669"/>
    <property type="project" value="TreeGrafter"/>
</dbReference>
<comment type="cofactor">
    <cofactor evidence="1">
        <name>thiamine diphosphate</name>
        <dbReference type="ChEBI" id="CHEBI:58937"/>
    </cofactor>
</comment>
<evidence type="ECO:0000313" key="7">
    <source>
        <dbReference type="Proteomes" id="UP001153709"/>
    </source>
</evidence>
<evidence type="ECO:0000256" key="2">
    <source>
        <dbReference type="ARBA" id="ARBA00006936"/>
    </source>
</evidence>
<evidence type="ECO:0000313" key="6">
    <source>
        <dbReference type="EMBL" id="CAG9827540.1"/>
    </source>
</evidence>
<keyword evidence="4" id="KW-0786">Thiamine pyrophosphate</keyword>
<organism evidence="6 7">
    <name type="scientific">Diabrotica balteata</name>
    <name type="common">Banded cucumber beetle</name>
    <dbReference type="NCBI Taxonomy" id="107213"/>
    <lineage>
        <taxon>Eukaryota</taxon>
        <taxon>Metazoa</taxon>
        <taxon>Ecdysozoa</taxon>
        <taxon>Arthropoda</taxon>
        <taxon>Hexapoda</taxon>
        <taxon>Insecta</taxon>
        <taxon>Pterygota</taxon>
        <taxon>Neoptera</taxon>
        <taxon>Endopterygota</taxon>
        <taxon>Coleoptera</taxon>
        <taxon>Polyphaga</taxon>
        <taxon>Cucujiformia</taxon>
        <taxon>Chrysomeloidea</taxon>
        <taxon>Chrysomelidae</taxon>
        <taxon>Galerucinae</taxon>
        <taxon>Diabroticina</taxon>
        <taxon>Diabroticites</taxon>
        <taxon>Diabrotica</taxon>
    </lineage>
</organism>
<evidence type="ECO:0000256" key="1">
    <source>
        <dbReference type="ARBA" id="ARBA00001964"/>
    </source>
</evidence>
<dbReference type="PANTHER" id="PTHR23152:SF4">
    <property type="entry name" value="2-OXOADIPATE DEHYDROGENASE COMPLEX COMPONENT E1"/>
    <property type="match status" value="1"/>
</dbReference>
<proteinExistence type="inferred from homology"/>
<protein>
    <submittedName>
        <fullName evidence="6">Uncharacterized protein</fullName>
    </submittedName>
</protein>
<dbReference type="GO" id="GO:0030976">
    <property type="term" value="F:thiamine pyrophosphate binding"/>
    <property type="evidence" value="ECO:0007669"/>
    <property type="project" value="InterPro"/>
</dbReference>
<gene>
    <name evidence="6" type="ORF">DIABBA_LOCUS1529</name>
</gene>
<evidence type="ECO:0000256" key="3">
    <source>
        <dbReference type="ARBA" id="ARBA00023002"/>
    </source>
</evidence>
<accession>A0A9N9SR06</accession>
<keyword evidence="3" id="KW-0560">Oxidoreductase</keyword>
<dbReference type="PANTHER" id="PTHR23152">
    <property type="entry name" value="2-OXOGLUTARATE DEHYDROGENASE"/>
    <property type="match status" value="1"/>
</dbReference>
<dbReference type="GO" id="GO:0005739">
    <property type="term" value="C:mitochondrion"/>
    <property type="evidence" value="ECO:0007669"/>
    <property type="project" value="TreeGrafter"/>
</dbReference>
<dbReference type="GO" id="GO:0045252">
    <property type="term" value="C:oxoglutarate dehydrogenase complex"/>
    <property type="evidence" value="ECO:0007669"/>
    <property type="project" value="TreeGrafter"/>
</dbReference>
<dbReference type="Gene3D" id="3.40.50.12470">
    <property type="match status" value="1"/>
</dbReference>
<evidence type="ECO:0000256" key="4">
    <source>
        <dbReference type="ARBA" id="ARBA00023052"/>
    </source>
</evidence>
<dbReference type="AlphaFoldDB" id="A0A9N9SR06"/>
<evidence type="ECO:0000256" key="5">
    <source>
        <dbReference type="SAM" id="MobiDB-lite"/>
    </source>
</evidence>
<keyword evidence="7" id="KW-1185">Reference proteome</keyword>
<name>A0A9N9SR06_DIABA</name>
<dbReference type="OrthoDB" id="413077at2759"/>
<reference evidence="6" key="1">
    <citation type="submission" date="2022-01" db="EMBL/GenBank/DDBJ databases">
        <authorList>
            <person name="King R."/>
        </authorList>
    </citation>
    <scope>NUCLEOTIDE SEQUENCE</scope>
</reference>
<dbReference type="Proteomes" id="UP001153709">
    <property type="component" value="Chromosome 1"/>
</dbReference>
<comment type="similarity">
    <text evidence="2">Belongs to the alpha-ketoglutarate dehydrogenase family.</text>
</comment>
<feature type="region of interest" description="Disordered" evidence="5">
    <location>
        <begin position="1"/>
        <end position="24"/>
    </location>
</feature>
<dbReference type="InterPro" id="IPR011603">
    <property type="entry name" value="2oxoglutarate_DH_E1"/>
</dbReference>
<dbReference type="GO" id="GO:0006099">
    <property type="term" value="P:tricarboxylic acid cycle"/>
    <property type="evidence" value="ECO:0007669"/>
    <property type="project" value="TreeGrafter"/>
</dbReference>
<sequence length="123" mass="13763">MLVFATDGGTDSAGSADAVNTSFSRQSGPESWLDIGPCFFLQMSLDDPDYFSPESDDFAVRQLHDINGIVANCTTPSNLFHIFRRQTALQFRKPLVIMSPRACCIILRLGARWMTWSKEPNSR</sequence>